<dbReference type="GO" id="GO:0005856">
    <property type="term" value="C:cytoskeleton"/>
    <property type="evidence" value="ECO:0007669"/>
    <property type="project" value="UniProtKB-SubCell"/>
</dbReference>
<accession>A0A9X9LD25</accession>
<evidence type="ECO:0000313" key="9">
    <source>
        <dbReference type="EMBL" id="VCW50226.1"/>
    </source>
</evidence>
<sequence>MKEGAHINRSLLALGNCISALSEKGGSRAQYVNFRDSKLTRLLKDALGGNSRTVMITHISPASTSFEESRTTLLYAYRAKNIKTRVRTPRAEFSLRAPSGTSGGGPPSTPAPGSAGCVAPDFSIPPFSSLMRTQALGFGPPKSRMVSY</sequence>
<evidence type="ECO:0000313" key="10">
    <source>
        <dbReference type="Proteomes" id="UP000269945"/>
    </source>
</evidence>
<dbReference type="Proteomes" id="UP000269945">
    <property type="component" value="Unassembled WGS sequence"/>
</dbReference>
<keyword evidence="5" id="KW-0206">Cytoskeleton</keyword>
<dbReference type="InterPro" id="IPR001752">
    <property type="entry name" value="Kinesin_motor_dom"/>
</dbReference>
<dbReference type="GO" id="GO:0003777">
    <property type="term" value="F:microtubule motor activity"/>
    <property type="evidence" value="ECO:0007669"/>
    <property type="project" value="InterPro"/>
</dbReference>
<evidence type="ECO:0000256" key="5">
    <source>
        <dbReference type="ARBA" id="ARBA00023212"/>
    </source>
</evidence>
<organism evidence="9 10">
    <name type="scientific">Gulo gulo</name>
    <name type="common">Wolverine</name>
    <name type="synonym">Gluton</name>
    <dbReference type="NCBI Taxonomy" id="48420"/>
    <lineage>
        <taxon>Eukaryota</taxon>
        <taxon>Metazoa</taxon>
        <taxon>Chordata</taxon>
        <taxon>Craniata</taxon>
        <taxon>Vertebrata</taxon>
        <taxon>Euteleostomi</taxon>
        <taxon>Mammalia</taxon>
        <taxon>Eutheria</taxon>
        <taxon>Laurasiatheria</taxon>
        <taxon>Carnivora</taxon>
        <taxon>Caniformia</taxon>
        <taxon>Musteloidea</taxon>
        <taxon>Mustelidae</taxon>
        <taxon>Guloninae</taxon>
        <taxon>Gulo</taxon>
    </lineage>
</organism>
<comment type="caution">
    <text evidence="9">The sequence shown here is derived from an EMBL/GenBank/DDBJ whole genome shotgun (WGS) entry which is preliminary data.</text>
</comment>
<dbReference type="PANTHER" id="PTHR47968:SF69">
    <property type="entry name" value="KINESIN-LIKE PROTEIN"/>
    <property type="match status" value="1"/>
</dbReference>
<evidence type="ECO:0000256" key="4">
    <source>
        <dbReference type="ARBA" id="ARBA00022840"/>
    </source>
</evidence>
<evidence type="ECO:0000256" key="6">
    <source>
        <dbReference type="PROSITE-ProRule" id="PRU00283"/>
    </source>
</evidence>
<dbReference type="PANTHER" id="PTHR47968">
    <property type="entry name" value="CENTROMERE PROTEIN E"/>
    <property type="match status" value="1"/>
</dbReference>
<dbReference type="GO" id="GO:0007018">
    <property type="term" value="P:microtubule-based movement"/>
    <property type="evidence" value="ECO:0007669"/>
    <property type="project" value="InterPro"/>
</dbReference>
<evidence type="ECO:0000256" key="7">
    <source>
        <dbReference type="SAM" id="MobiDB-lite"/>
    </source>
</evidence>
<dbReference type="InterPro" id="IPR027417">
    <property type="entry name" value="P-loop_NTPase"/>
</dbReference>
<protein>
    <recommendedName>
        <fullName evidence="8">Kinesin motor domain-containing protein</fullName>
    </recommendedName>
</protein>
<dbReference type="Pfam" id="PF00225">
    <property type="entry name" value="Kinesin"/>
    <property type="match status" value="1"/>
</dbReference>
<reference evidence="9 10" key="1">
    <citation type="submission" date="2018-10" db="EMBL/GenBank/DDBJ databases">
        <authorList>
            <person name="Ekblom R."/>
            <person name="Jareborg N."/>
        </authorList>
    </citation>
    <scope>NUCLEOTIDE SEQUENCE [LARGE SCALE GENOMIC DNA]</scope>
    <source>
        <tissue evidence="9">Muscle</tissue>
    </source>
</reference>
<feature type="region of interest" description="Disordered" evidence="7">
    <location>
        <begin position="88"/>
        <end position="117"/>
    </location>
</feature>
<dbReference type="GO" id="GO:0008017">
    <property type="term" value="F:microtubule binding"/>
    <property type="evidence" value="ECO:0007669"/>
    <property type="project" value="InterPro"/>
</dbReference>
<evidence type="ECO:0000259" key="8">
    <source>
        <dbReference type="PROSITE" id="PS50067"/>
    </source>
</evidence>
<dbReference type="InterPro" id="IPR036961">
    <property type="entry name" value="Kinesin_motor_dom_sf"/>
</dbReference>
<dbReference type="EMBL" id="CYRY02000709">
    <property type="protein sequence ID" value="VCW50226.1"/>
    <property type="molecule type" value="Genomic_DNA"/>
</dbReference>
<dbReference type="SMART" id="SM00129">
    <property type="entry name" value="KISc"/>
    <property type="match status" value="1"/>
</dbReference>
<dbReference type="InterPro" id="IPR027640">
    <property type="entry name" value="Kinesin-like_fam"/>
</dbReference>
<name>A0A9X9LD25_GULGU</name>
<dbReference type="SUPFAM" id="SSF52540">
    <property type="entry name" value="P-loop containing nucleoside triphosphate hydrolases"/>
    <property type="match status" value="1"/>
</dbReference>
<evidence type="ECO:0000256" key="2">
    <source>
        <dbReference type="ARBA" id="ARBA00022490"/>
    </source>
</evidence>
<dbReference type="GO" id="GO:0005524">
    <property type="term" value="F:ATP binding"/>
    <property type="evidence" value="ECO:0007669"/>
    <property type="project" value="UniProtKB-KW"/>
</dbReference>
<proteinExistence type="inferred from homology"/>
<evidence type="ECO:0000256" key="3">
    <source>
        <dbReference type="ARBA" id="ARBA00022741"/>
    </source>
</evidence>
<keyword evidence="2" id="KW-0963">Cytoplasm</keyword>
<keyword evidence="4" id="KW-0067">ATP-binding</keyword>
<evidence type="ECO:0000256" key="1">
    <source>
        <dbReference type="ARBA" id="ARBA00004245"/>
    </source>
</evidence>
<dbReference type="PROSITE" id="PS50067">
    <property type="entry name" value="KINESIN_MOTOR_2"/>
    <property type="match status" value="1"/>
</dbReference>
<comment type="subcellular location">
    <subcellularLocation>
        <location evidence="1">Cytoplasm</location>
        <location evidence="1">Cytoskeleton</location>
    </subcellularLocation>
</comment>
<dbReference type="Gene3D" id="3.40.850.10">
    <property type="entry name" value="Kinesin motor domain"/>
    <property type="match status" value="1"/>
</dbReference>
<dbReference type="AlphaFoldDB" id="A0A9X9LD25"/>
<keyword evidence="10" id="KW-1185">Reference proteome</keyword>
<keyword evidence="3" id="KW-0547">Nucleotide-binding</keyword>
<comment type="caution">
    <text evidence="6">Lacks conserved residue(s) required for the propagation of feature annotation.</text>
</comment>
<feature type="domain" description="Kinesin motor" evidence="8">
    <location>
        <begin position="1"/>
        <end position="82"/>
    </location>
</feature>
<gene>
    <name evidence="9" type="ORF">BN2614_LOCUS4</name>
</gene>
<comment type="similarity">
    <text evidence="6">Belongs to the TRAFAC class myosin-kinesin ATPase superfamily. Kinesin family.</text>
</comment>